<comment type="caution">
    <text evidence="1">The sequence shown here is derived from an EMBL/GenBank/DDBJ whole genome shotgun (WGS) entry which is preliminary data.</text>
</comment>
<dbReference type="Proteomes" id="UP000237718">
    <property type="component" value="Unassembled WGS sequence"/>
</dbReference>
<feature type="non-terminal residue" evidence="1">
    <location>
        <position position="1"/>
    </location>
</feature>
<gene>
    <name evidence="1" type="ORF">CLV89_1417</name>
</gene>
<dbReference type="EMBL" id="PVUF01000041">
    <property type="protein sequence ID" value="PRZ41846.1"/>
    <property type="molecule type" value="Genomic_DNA"/>
</dbReference>
<evidence type="ECO:0000313" key="2">
    <source>
        <dbReference type="Proteomes" id="UP000237718"/>
    </source>
</evidence>
<name>A0A2T0ZZR1_TRISK</name>
<dbReference type="AlphaFoldDB" id="A0A2T0ZZR1"/>
<reference evidence="1 2" key="1">
    <citation type="submission" date="2018-03" db="EMBL/GenBank/DDBJ databases">
        <title>Genomic Encyclopedia of Archaeal and Bacterial Type Strains, Phase II (KMG-II): from individual species to whole genera.</title>
        <authorList>
            <person name="Goeker M."/>
        </authorList>
    </citation>
    <scope>NUCLEOTIDE SEQUENCE [LARGE SCALE GENOMIC DNA]</scope>
    <source>
        <strain evidence="1 2">DSM 25328</strain>
    </source>
</reference>
<proteinExistence type="predicted"/>
<sequence length="42" mass="4567">AAEHGEKTTVMIPLIDCFAINCRAMDATYLKAHRTATSMGVK</sequence>
<evidence type="ECO:0000313" key="1">
    <source>
        <dbReference type="EMBL" id="PRZ41846.1"/>
    </source>
</evidence>
<accession>A0A2T0ZZR1</accession>
<organism evidence="1 2">
    <name type="scientific">Tritonibacter scottomollicae</name>
    <name type="common">Epibacterium scottomollicae</name>
    <dbReference type="NCBI Taxonomy" id="483013"/>
    <lineage>
        <taxon>Bacteria</taxon>
        <taxon>Pseudomonadati</taxon>
        <taxon>Pseudomonadota</taxon>
        <taxon>Alphaproteobacteria</taxon>
        <taxon>Rhodobacterales</taxon>
        <taxon>Paracoccaceae</taxon>
        <taxon>Tritonibacter</taxon>
    </lineage>
</organism>
<protein>
    <submittedName>
        <fullName evidence="1">Uncharacterized protein</fullName>
    </submittedName>
</protein>